<reference evidence="14 15" key="1">
    <citation type="submission" date="2018-03" db="EMBL/GenBank/DDBJ databases">
        <title>Ahniella affigens gen. nov., sp. nov., a gammaproteobacterium isolated from sandy soil near a stream.</title>
        <authorList>
            <person name="Ko Y."/>
            <person name="Kim J.-H."/>
        </authorList>
    </citation>
    <scope>NUCLEOTIDE SEQUENCE [LARGE SCALE GENOMIC DNA]</scope>
    <source>
        <strain evidence="14 15">D13</strain>
    </source>
</reference>
<dbReference type="GO" id="GO:0006006">
    <property type="term" value="P:glucose metabolic process"/>
    <property type="evidence" value="ECO:0007669"/>
    <property type="project" value="InterPro"/>
</dbReference>
<dbReference type="PANTHER" id="PTHR39559">
    <property type="match status" value="1"/>
</dbReference>
<dbReference type="GO" id="GO:0006099">
    <property type="term" value="P:tricarboxylic acid cycle"/>
    <property type="evidence" value="ECO:0007669"/>
    <property type="project" value="UniProtKB-UniRule"/>
</dbReference>
<dbReference type="NCBIfam" id="NF002804">
    <property type="entry name" value="PRK02946.1"/>
    <property type="match status" value="1"/>
</dbReference>
<evidence type="ECO:0000313" key="14">
    <source>
        <dbReference type="EMBL" id="AVP99391.1"/>
    </source>
</evidence>
<dbReference type="GO" id="GO:0008772">
    <property type="term" value="F:[isocitrate dehydrogenase (NADP+)] kinase activity"/>
    <property type="evidence" value="ECO:0007669"/>
    <property type="project" value="UniProtKB-UniRule"/>
</dbReference>
<evidence type="ECO:0000259" key="13">
    <source>
        <dbReference type="Pfam" id="PF20423"/>
    </source>
</evidence>
<evidence type="ECO:0000256" key="7">
    <source>
        <dbReference type="ARBA" id="ARBA00022777"/>
    </source>
</evidence>
<dbReference type="RefSeq" id="WP_106893309.1">
    <property type="nucleotide sequence ID" value="NZ_CP027860.1"/>
</dbReference>
<dbReference type="InterPro" id="IPR046854">
    <property type="entry name" value="AceK_regulatory"/>
</dbReference>
<dbReference type="InterPro" id="IPR010452">
    <property type="entry name" value="Isocitrate_DH_AceK"/>
</dbReference>
<dbReference type="PANTHER" id="PTHR39559:SF1">
    <property type="entry name" value="ISOCITRATE DEHYDROGENASE KINASE_PHOSPHATASE"/>
    <property type="match status" value="1"/>
</dbReference>
<reference evidence="14 15" key="2">
    <citation type="submission" date="2018-03" db="EMBL/GenBank/DDBJ databases">
        <authorList>
            <person name="Keele B.F."/>
        </authorList>
    </citation>
    <scope>NUCLEOTIDE SEQUENCE [LARGE SCALE GENOMIC DNA]</scope>
    <source>
        <strain evidence="14 15">D13</strain>
    </source>
</reference>
<dbReference type="GO" id="GO:0004674">
    <property type="term" value="F:protein serine/threonine kinase activity"/>
    <property type="evidence" value="ECO:0007669"/>
    <property type="project" value="UniProtKB-KW"/>
</dbReference>
<evidence type="ECO:0000256" key="5">
    <source>
        <dbReference type="ARBA" id="ARBA00022679"/>
    </source>
</evidence>
<dbReference type="InterPro" id="IPR046855">
    <property type="entry name" value="AceK_kinase"/>
</dbReference>
<keyword evidence="4 11" id="KW-0816">Tricarboxylic acid cycle</keyword>
<comment type="similarity">
    <text evidence="11">Belongs to the AceK family.</text>
</comment>
<dbReference type="KEGG" id="xba:C7S18_20425"/>
<keyword evidence="15" id="KW-1185">Reference proteome</keyword>
<evidence type="ECO:0000256" key="6">
    <source>
        <dbReference type="ARBA" id="ARBA00022741"/>
    </source>
</evidence>
<evidence type="ECO:0000256" key="10">
    <source>
        <dbReference type="ARBA" id="ARBA00022912"/>
    </source>
</evidence>
<evidence type="ECO:0000256" key="11">
    <source>
        <dbReference type="HAMAP-Rule" id="MF_00747"/>
    </source>
</evidence>
<feature type="domain" description="Isocitrate dehydrogenase kinase/phosphatase (AceK) kinase" evidence="12">
    <location>
        <begin position="324"/>
        <end position="577"/>
    </location>
</feature>
<dbReference type="GO" id="GO:0005737">
    <property type="term" value="C:cytoplasm"/>
    <property type="evidence" value="ECO:0007669"/>
    <property type="project" value="UniProtKB-SubCell"/>
</dbReference>
<feature type="domain" description="Isocitrate dehydrogenase kinase/phosphatase (AceK) regulatory" evidence="13">
    <location>
        <begin position="17"/>
        <end position="314"/>
    </location>
</feature>
<gene>
    <name evidence="11" type="primary">aceK</name>
    <name evidence="14" type="ORF">C7S18_20425</name>
</gene>
<keyword evidence="8 11" id="KW-0378">Hydrolase</keyword>
<dbReference type="Pfam" id="PF06315">
    <property type="entry name" value="AceK_kinase"/>
    <property type="match status" value="1"/>
</dbReference>
<dbReference type="AlphaFoldDB" id="A0A2P1PX09"/>
<dbReference type="GO" id="GO:0006097">
    <property type="term" value="P:glyoxylate cycle"/>
    <property type="evidence" value="ECO:0007669"/>
    <property type="project" value="UniProtKB-UniRule"/>
</dbReference>
<evidence type="ECO:0000256" key="8">
    <source>
        <dbReference type="ARBA" id="ARBA00022801"/>
    </source>
</evidence>
<evidence type="ECO:0000256" key="9">
    <source>
        <dbReference type="ARBA" id="ARBA00022840"/>
    </source>
</evidence>
<name>A0A2P1PX09_9GAMM</name>
<dbReference type="HAMAP" id="MF_00747">
    <property type="entry name" value="AceK"/>
    <property type="match status" value="1"/>
</dbReference>
<dbReference type="EC" id="2.7.11.5" evidence="11"/>
<accession>A0A2P1PX09</accession>
<keyword evidence="6 11" id="KW-0547">Nucleotide-binding</keyword>
<keyword evidence="9 11" id="KW-0067">ATP-binding</keyword>
<dbReference type="PIRSF" id="PIRSF000719">
    <property type="entry name" value="AceK"/>
    <property type="match status" value="1"/>
</dbReference>
<protein>
    <recommendedName>
        <fullName evidence="11">Isocitrate dehydrogenase kinase/phosphatase</fullName>
        <shortName evidence="11">IDH kinase/phosphatase</shortName>
        <shortName evidence="11">IDHK/P</shortName>
        <ecNumber evidence="11">2.7.11.5</ecNumber>
        <ecNumber evidence="11">3.1.3.-</ecNumber>
    </recommendedName>
</protein>
<keyword evidence="10 11" id="KW-0904">Protein phosphatase</keyword>
<dbReference type="GO" id="GO:0004721">
    <property type="term" value="F:phosphoprotein phosphatase activity"/>
    <property type="evidence" value="ECO:0007669"/>
    <property type="project" value="UniProtKB-KW"/>
</dbReference>
<evidence type="ECO:0000313" key="15">
    <source>
        <dbReference type="Proteomes" id="UP000241074"/>
    </source>
</evidence>
<dbReference type="EC" id="3.1.3.-" evidence="11"/>
<keyword evidence="2 11" id="KW-0963">Cytoplasm</keyword>
<feature type="active site" evidence="11">
    <location>
        <position position="383"/>
    </location>
</feature>
<dbReference type="OrthoDB" id="5287793at2"/>
<dbReference type="GO" id="GO:0005524">
    <property type="term" value="F:ATP binding"/>
    <property type="evidence" value="ECO:0007669"/>
    <property type="project" value="UniProtKB-UniRule"/>
</dbReference>
<keyword evidence="3 11" id="KW-0723">Serine/threonine-protein kinase</keyword>
<keyword evidence="7 11" id="KW-0418">Kinase</keyword>
<comment type="subcellular location">
    <subcellularLocation>
        <location evidence="11">Cytoplasm</location>
    </subcellularLocation>
</comment>
<keyword evidence="5 11" id="KW-0808">Transferase</keyword>
<feature type="binding site" evidence="11">
    <location>
        <position position="348"/>
    </location>
    <ligand>
        <name>ATP</name>
        <dbReference type="ChEBI" id="CHEBI:30616"/>
    </ligand>
</feature>
<evidence type="ECO:0000256" key="3">
    <source>
        <dbReference type="ARBA" id="ARBA00022527"/>
    </source>
</evidence>
<comment type="function">
    <text evidence="11">Bifunctional enzyme which can phosphorylate or dephosphorylate isocitrate dehydrogenase (IDH) on a specific serine residue. This is a regulatory mechanism which enables bacteria to bypass the Krebs cycle via the glyoxylate shunt in response to the source of carbon. When bacteria are grown on glucose, IDH is fully active and unphosphorylated, but when grown on acetate or ethanol, the activity of IDH declines drastically concomitant with its phosphorylation.</text>
</comment>
<dbReference type="EMBL" id="CP027860">
    <property type="protein sequence ID" value="AVP99391.1"/>
    <property type="molecule type" value="Genomic_DNA"/>
</dbReference>
<evidence type="ECO:0000256" key="1">
    <source>
        <dbReference type="ARBA" id="ARBA00022435"/>
    </source>
</evidence>
<dbReference type="GO" id="GO:0016208">
    <property type="term" value="F:AMP binding"/>
    <property type="evidence" value="ECO:0007669"/>
    <property type="project" value="TreeGrafter"/>
</dbReference>
<proteinExistence type="inferred from homology"/>
<feature type="binding site" evidence="11">
    <location>
        <begin position="327"/>
        <end position="333"/>
    </location>
    <ligand>
        <name>ATP</name>
        <dbReference type="ChEBI" id="CHEBI:30616"/>
    </ligand>
</feature>
<sequence>MNADNLQQVPWQSRTGATLIVDGFKRYNREFRRITQRAEQHFVNRDFAAQSRDLNARIELYDASVADISTTLIEILGEAASRRDIWEGIKAAYAELIQSELDQELYKTFYNTLTRRFFKTRGVAPAIEFVALDIEPTDRITHPVARLVYHPNGDWQRGFEKLLADTPFARHFTDLEACANRLAEALAQRVQHWPNGAARAIELLQTRFYRERRCYLMGRLFGDDRFGPIVIALTNSDAGIEADALIVDREDFSQLVGFTRSYFLADFETVGDAIVFLQTLAPRKPVDEWYAMLGRLKQAKTERYRHFVRHFDQARDDTGAPELFRHADGERGMVMAVFTLHSYPLVFKLIRDQFAPPKNVTREEVAAKYQLVFKHDRAGRLIDAQEFRFLRFPLARFHQPLLDELVQGCAQSVYVDGDDLVIMHCYVERKLRPLNLFVKEAPTELVHKAVVDYGQAIKDLAISNIFPGDLLLKNFGVTRHSRAIFYDYDEICLVTECRFRRMPEPSDHDEEMHHGAWYHVDDFDVFPEQFPRFLGLTDAQREALIAAHGDIFTVPFWLDLQNRFRKGLPPEMTPYPERLRLRSGAGL</sequence>
<comment type="catalytic activity">
    <reaction evidence="11">
        <text>L-seryl-[isocitrate dehydrogenase] + ATP = O-phospho-L-seryl-[isocitrate dehydrogenase] + ADP + H(+)</text>
        <dbReference type="Rhea" id="RHEA:43540"/>
        <dbReference type="Rhea" id="RHEA-COMP:10605"/>
        <dbReference type="Rhea" id="RHEA-COMP:10606"/>
        <dbReference type="ChEBI" id="CHEBI:15378"/>
        <dbReference type="ChEBI" id="CHEBI:29999"/>
        <dbReference type="ChEBI" id="CHEBI:30616"/>
        <dbReference type="ChEBI" id="CHEBI:83421"/>
        <dbReference type="ChEBI" id="CHEBI:456216"/>
        <dbReference type="EC" id="2.7.11.5"/>
    </reaction>
</comment>
<evidence type="ECO:0000256" key="4">
    <source>
        <dbReference type="ARBA" id="ARBA00022532"/>
    </source>
</evidence>
<evidence type="ECO:0000256" key="2">
    <source>
        <dbReference type="ARBA" id="ARBA00022490"/>
    </source>
</evidence>
<dbReference type="Proteomes" id="UP000241074">
    <property type="component" value="Chromosome"/>
</dbReference>
<evidence type="ECO:0000259" key="12">
    <source>
        <dbReference type="Pfam" id="PF06315"/>
    </source>
</evidence>
<dbReference type="Pfam" id="PF20423">
    <property type="entry name" value="AceK_regulatory"/>
    <property type="match status" value="1"/>
</dbReference>
<organism evidence="14 15">
    <name type="scientific">Ahniella affigens</name>
    <dbReference type="NCBI Taxonomy" id="2021234"/>
    <lineage>
        <taxon>Bacteria</taxon>
        <taxon>Pseudomonadati</taxon>
        <taxon>Pseudomonadota</taxon>
        <taxon>Gammaproteobacteria</taxon>
        <taxon>Lysobacterales</taxon>
        <taxon>Rhodanobacteraceae</taxon>
        <taxon>Ahniella</taxon>
    </lineage>
</organism>
<keyword evidence="1 11" id="KW-0329">Glyoxylate bypass</keyword>